<protein>
    <recommendedName>
        <fullName evidence="7">Transporter</fullName>
    </recommendedName>
</protein>
<sequence length="664" mass="74756">IQATPVTKLPNYFRAKKTQNILILGSLSAGLGSTWRFPYLCHQNGGGSFLLLYVIMLLLLGIPLLHMQLAIGQWLRVENLQVWKKLVPFLGGVGYASILASFLVSLYNSALISWNLFYLGCSFSHPLPWSHCPVPGSSPGLPCLRTVPPQYFWYHTMLGISTRMEEGVEVLVLKLSLCLLVTWTLLCFAMVARIKFSILMLISSMFLSTIFLLCFFIRGLFLEGAVASLRRLVITELSTLASLDMWCQAGSHVLYSLGLGLGTIITFSSYQAKDDNYFTVASFVALLNLVTSILATSTIFLVLGYWATTSGRPCVQKSVSSLMMLISRGLLPQEAKPPKKIVFGPPQFYLDWISNLPLYLQDTVIRLSPPCNILVQEGKFMESPGLAYVAYSQAILLLPGSSFWAIIFFMALVIMGLSTMMILLEGIVLPLQTSITSFKKYPSMLPVITCLVGFMGSLIFTSSSGSYVLFLFDDRLVPMILSIIVAFQNLALVWIYGARRVREEIFNQLDCRLWTPLVFLWSYLTLPILLFLLSVCLMYLYVEAVPYYTSWNSTSQEVKQPYLKTMLGWVTFLSILTLLPVLIYPLQHWWYSEDPVSPDILNKPLVSRKTPMRFSNWSMNPLKRHTNKKVSLTLIKSSRVAPTALEPANIRLPVRDERSSFFSL</sequence>
<feature type="transmembrane region" description="Helical" evidence="8">
    <location>
        <begin position="517"/>
        <end position="542"/>
    </location>
</feature>
<evidence type="ECO:0000256" key="1">
    <source>
        <dbReference type="ARBA" id="ARBA00004141"/>
    </source>
</evidence>
<dbReference type="InterPro" id="IPR037272">
    <property type="entry name" value="SNS_sf"/>
</dbReference>
<dbReference type="Proteomes" id="UP000694385">
    <property type="component" value="Unassembled WGS sequence"/>
</dbReference>
<dbReference type="Ensembl" id="ENSJJAT00000011883.1">
    <property type="protein sequence ID" value="ENSJJAP00000005505.1"/>
    <property type="gene ID" value="ENSJJAG00000010422.1"/>
</dbReference>
<comment type="similarity">
    <text evidence="7">Belongs to the sodium:neurotransmitter symporter (SNF) (TC 2.A.22) family.</text>
</comment>
<feature type="transmembrane region" description="Helical" evidence="8">
    <location>
        <begin position="21"/>
        <end position="39"/>
    </location>
</feature>
<keyword evidence="6" id="KW-0479">Metal-binding</keyword>
<dbReference type="AlphaFoldDB" id="A0A8C5K8S4"/>
<proteinExistence type="inferred from homology"/>
<feature type="transmembrane region" description="Helical" evidence="8">
    <location>
        <begin position="403"/>
        <end position="424"/>
    </location>
</feature>
<dbReference type="Pfam" id="PF00209">
    <property type="entry name" value="SNF"/>
    <property type="match status" value="1"/>
</dbReference>
<feature type="transmembrane region" description="Helical" evidence="8">
    <location>
        <begin position="277"/>
        <end position="307"/>
    </location>
</feature>
<reference evidence="9" key="2">
    <citation type="submission" date="2025-09" db="UniProtKB">
        <authorList>
            <consortium name="Ensembl"/>
        </authorList>
    </citation>
    <scope>IDENTIFICATION</scope>
</reference>
<feature type="transmembrane region" description="Helical" evidence="8">
    <location>
        <begin position="45"/>
        <end position="65"/>
    </location>
</feature>
<reference evidence="9" key="1">
    <citation type="submission" date="2025-08" db="UniProtKB">
        <authorList>
            <consortium name="Ensembl"/>
        </authorList>
    </citation>
    <scope>IDENTIFICATION</scope>
</reference>
<dbReference type="PROSITE" id="PS00754">
    <property type="entry name" value="NA_NEUROTRAN_SYMP_2"/>
    <property type="match status" value="1"/>
</dbReference>
<dbReference type="PANTHER" id="PTHR11616:SF233">
    <property type="entry name" value="TRANSPORTER"/>
    <property type="match status" value="1"/>
</dbReference>
<evidence type="ECO:0000256" key="2">
    <source>
        <dbReference type="ARBA" id="ARBA00022448"/>
    </source>
</evidence>
<gene>
    <name evidence="9" type="primary">Slc6a16</name>
</gene>
<feature type="binding site" evidence="6">
    <location>
        <position position="288"/>
    </location>
    <ligand>
        <name>Na(+)</name>
        <dbReference type="ChEBI" id="CHEBI:29101"/>
        <label>1</label>
    </ligand>
</feature>
<evidence type="ECO:0000256" key="5">
    <source>
        <dbReference type="ARBA" id="ARBA00023136"/>
    </source>
</evidence>
<dbReference type="GO" id="GO:0006865">
    <property type="term" value="P:amino acid transport"/>
    <property type="evidence" value="ECO:0007669"/>
    <property type="project" value="TreeGrafter"/>
</dbReference>
<feature type="transmembrane region" description="Helical" evidence="8">
    <location>
        <begin position="252"/>
        <end position="270"/>
    </location>
</feature>
<keyword evidence="6" id="KW-0915">Sodium</keyword>
<feature type="transmembrane region" description="Helical" evidence="8">
    <location>
        <begin position="198"/>
        <end position="221"/>
    </location>
</feature>
<keyword evidence="5 8" id="KW-0472">Membrane</keyword>
<dbReference type="PROSITE" id="PS50267">
    <property type="entry name" value="NA_NEUROTRAN_SYMP_3"/>
    <property type="match status" value="1"/>
</dbReference>
<feature type="binding site" evidence="6">
    <location>
        <position position="256"/>
    </location>
    <ligand>
        <name>Na(+)</name>
        <dbReference type="ChEBI" id="CHEBI:29101"/>
        <label>1</label>
    </ligand>
</feature>
<dbReference type="OMA" id="PLMYMEM"/>
<organism evidence="9 10">
    <name type="scientific">Jaculus jaculus</name>
    <name type="common">Lesser Egyptian jerboa</name>
    <dbReference type="NCBI Taxonomy" id="51337"/>
    <lineage>
        <taxon>Eukaryota</taxon>
        <taxon>Metazoa</taxon>
        <taxon>Chordata</taxon>
        <taxon>Craniata</taxon>
        <taxon>Vertebrata</taxon>
        <taxon>Euteleostomi</taxon>
        <taxon>Mammalia</taxon>
        <taxon>Eutheria</taxon>
        <taxon>Euarchontoglires</taxon>
        <taxon>Glires</taxon>
        <taxon>Rodentia</taxon>
        <taxon>Myomorpha</taxon>
        <taxon>Dipodoidea</taxon>
        <taxon>Dipodidae</taxon>
        <taxon>Dipodinae</taxon>
        <taxon>Jaculus</taxon>
    </lineage>
</organism>
<dbReference type="GeneTree" id="ENSGT00940000163157"/>
<keyword evidence="3 7" id="KW-0812">Transmembrane</keyword>
<keyword evidence="7" id="KW-0769">Symport</keyword>
<dbReference type="PANTHER" id="PTHR11616">
    <property type="entry name" value="SODIUM/CHLORIDE DEPENDENT TRANSPORTER"/>
    <property type="match status" value="1"/>
</dbReference>
<accession>A0A8C5K8S4</accession>
<name>A0A8C5K8S4_JACJA</name>
<dbReference type="PROSITE" id="PS00610">
    <property type="entry name" value="NA_NEUROTRAN_SYMP_1"/>
    <property type="match status" value="1"/>
</dbReference>
<feature type="transmembrane region" description="Helical" evidence="8">
    <location>
        <begin position="86"/>
        <end position="107"/>
    </location>
</feature>
<evidence type="ECO:0000313" key="10">
    <source>
        <dbReference type="Proteomes" id="UP000694385"/>
    </source>
</evidence>
<dbReference type="GO" id="GO:0046872">
    <property type="term" value="F:metal ion binding"/>
    <property type="evidence" value="ECO:0007669"/>
    <property type="project" value="UniProtKB-KW"/>
</dbReference>
<evidence type="ECO:0000256" key="6">
    <source>
        <dbReference type="PIRSR" id="PIRSR600175-1"/>
    </source>
</evidence>
<keyword evidence="10" id="KW-1185">Reference proteome</keyword>
<keyword evidence="2 7" id="KW-0813">Transport</keyword>
<feature type="transmembrane region" description="Helical" evidence="8">
    <location>
        <begin position="445"/>
        <end position="470"/>
    </location>
</feature>
<dbReference type="GO" id="GO:0035725">
    <property type="term" value="P:sodium ion transmembrane transport"/>
    <property type="evidence" value="ECO:0007669"/>
    <property type="project" value="TreeGrafter"/>
</dbReference>
<evidence type="ECO:0000256" key="8">
    <source>
        <dbReference type="SAM" id="Phobius"/>
    </source>
</evidence>
<dbReference type="GO" id="GO:0005886">
    <property type="term" value="C:plasma membrane"/>
    <property type="evidence" value="ECO:0007669"/>
    <property type="project" value="TreeGrafter"/>
</dbReference>
<feature type="transmembrane region" description="Helical" evidence="8">
    <location>
        <begin position="562"/>
        <end position="584"/>
    </location>
</feature>
<feature type="transmembrane region" description="Helical" evidence="8">
    <location>
        <begin position="171"/>
        <end position="191"/>
    </location>
</feature>
<dbReference type="PRINTS" id="PR00176">
    <property type="entry name" value="NANEUSMPORT"/>
</dbReference>
<evidence type="ECO:0000256" key="7">
    <source>
        <dbReference type="RuleBase" id="RU003732"/>
    </source>
</evidence>
<dbReference type="GO" id="GO:0015293">
    <property type="term" value="F:symporter activity"/>
    <property type="evidence" value="ECO:0007669"/>
    <property type="project" value="UniProtKB-KW"/>
</dbReference>
<evidence type="ECO:0000256" key="3">
    <source>
        <dbReference type="ARBA" id="ARBA00022692"/>
    </source>
</evidence>
<comment type="subcellular location">
    <subcellularLocation>
        <location evidence="1">Membrane</location>
        <topology evidence="1">Multi-pass membrane protein</topology>
    </subcellularLocation>
</comment>
<keyword evidence="4 8" id="KW-1133">Transmembrane helix</keyword>
<evidence type="ECO:0000256" key="4">
    <source>
        <dbReference type="ARBA" id="ARBA00022989"/>
    </source>
</evidence>
<dbReference type="SUPFAM" id="SSF161070">
    <property type="entry name" value="SNF-like"/>
    <property type="match status" value="1"/>
</dbReference>
<evidence type="ECO:0000313" key="9">
    <source>
        <dbReference type="Ensembl" id="ENSJJAP00000005505.1"/>
    </source>
</evidence>
<dbReference type="InterPro" id="IPR000175">
    <property type="entry name" value="Na/ntran_symport"/>
</dbReference>
<feature type="transmembrane region" description="Helical" evidence="8">
    <location>
        <begin position="476"/>
        <end position="496"/>
    </location>
</feature>